<dbReference type="PANTHER" id="PTHR39596:SF4">
    <property type="entry name" value="HET DOMAIN PROTEIN (AFU_ORTHOLOGUE AFUA_3G03140)-RELATED"/>
    <property type="match status" value="1"/>
</dbReference>
<dbReference type="EMBL" id="JBFXLU010000065">
    <property type="protein sequence ID" value="KAL2846150.1"/>
    <property type="molecule type" value="Genomic_DNA"/>
</dbReference>
<dbReference type="PANTHER" id="PTHR39596">
    <property type="match status" value="1"/>
</dbReference>
<evidence type="ECO:0000313" key="2">
    <source>
        <dbReference type="EMBL" id="KAL2846150.1"/>
    </source>
</evidence>
<dbReference type="Proteomes" id="UP001610446">
    <property type="component" value="Unassembled WGS sequence"/>
</dbReference>
<keyword evidence="3" id="KW-1185">Reference proteome</keyword>
<evidence type="ECO:0000256" key="1">
    <source>
        <dbReference type="SAM" id="MobiDB-lite"/>
    </source>
</evidence>
<feature type="compositionally biased region" description="Low complexity" evidence="1">
    <location>
        <begin position="329"/>
        <end position="338"/>
    </location>
</feature>
<comment type="caution">
    <text evidence="2">The sequence shown here is derived from an EMBL/GenBank/DDBJ whole genome shotgun (WGS) entry which is preliminary data.</text>
</comment>
<proteinExistence type="predicted"/>
<name>A0ABR4K1F5_9EURO</name>
<feature type="region of interest" description="Disordered" evidence="1">
    <location>
        <begin position="326"/>
        <end position="346"/>
    </location>
</feature>
<gene>
    <name evidence="2" type="ORF">BJY01DRAFT_213509</name>
</gene>
<organism evidence="2 3">
    <name type="scientific">Aspergillus pseudoustus</name>
    <dbReference type="NCBI Taxonomy" id="1810923"/>
    <lineage>
        <taxon>Eukaryota</taxon>
        <taxon>Fungi</taxon>
        <taxon>Dikarya</taxon>
        <taxon>Ascomycota</taxon>
        <taxon>Pezizomycotina</taxon>
        <taxon>Eurotiomycetes</taxon>
        <taxon>Eurotiomycetidae</taxon>
        <taxon>Eurotiales</taxon>
        <taxon>Aspergillaceae</taxon>
        <taxon>Aspergillus</taxon>
        <taxon>Aspergillus subgen. Nidulantes</taxon>
    </lineage>
</organism>
<reference evidence="2 3" key="1">
    <citation type="submission" date="2024-07" db="EMBL/GenBank/DDBJ databases">
        <title>Section-level genome sequencing and comparative genomics of Aspergillus sections Usti and Cavernicolus.</title>
        <authorList>
            <consortium name="Lawrence Berkeley National Laboratory"/>
            <person name="Nybo J.L."/>
            <person name="Vesth T.C."/>
            <person name="Theobald S."/>
            <person name="Frisvad J.C."/>
            <person name="Larsen T.O."/>
            <person name="Kjaerboelling I."/>
            <person name="Rothschild-Mancinelli K."/>
            <person name="Lyhne E.K."/>
            <person name="Kogle M.E."/>
            <person name="Barry K."/>
            <person name="Clum A."/>
            <person name="Na H."/>
            <person name="Ledsgaard L."/>
            <person name="Lin J."/>
            <person name="Lipzen A."/>
            <person name="Kuo A."/>
            <person name="Riley R."/>
            <person name="Mondo S."/>
            <person name="Labutti K."/>
            <person name="Haridas S."/>
            <person name="Pangalinan J."/>
            <person name="Salamov A.A."/>
            <person name="Simmons B.A."/>
            <person name="Magnuson J.K."/>
            <person name="Chen J."/>
            <person name="Drula E."/>
            <person name="Henrissat B."/>
            <person name="Wiebenga A."/>
            <person name="Lubbers R.J."/>
            <person name="Gomes A.C."/>
            <person name="Makela M.R."/>
            <person name="Stajich J."/>
            <person name="Grigoriev I.V."/>
            <person name="Mortensen U.H."/>
            <person name="De Vries R.P."/>
            <person name="Baker S.E."/>
            <person name="Andersen M.R."/>
        </authorList>
    </citation>
    <scope>NUCLEOTIDE SEQUENCE [LARGE SCALE GENOMIC DNA]</scope>
    <source>
        <strain evidence="2 3">CBS 123904</strain>
    </source>
</reference>
<protein>
    <recommendedName>
        <fullName evidence="4">Heterokaryon incompatibility domain-containing protein</fullName>
    </recommendedName>
</protein>
<evidence type="ECO:0008006" key="4">
    <source>
        <dbReference type="Google" id="ProtNLM"/>
    </source>
</evidence>
<evidence type="ECO:0000313" key="3">
    <source>
        <dbReference type="Proteomes" id="UP001610446"/>
    </source>
</evidence>
<accession>A0ABR4K1F5</accession>
<sequence length="839" mass="94720">MTETRLQPSWRLNKSDVRAILDENTHRPTDSKLLPIEWTFLDFGETGSAGSSVKLSASDTKARMIQWCRDAVGLVAGKPASAPGPGPGSGADDREPHFDRLDSLFSTLMTCNFLMDRKKLSREEVLDRACALLSRLPAYPPELKLECDNAVEVKELWPAEYLAETNGNTYKWSNLCVFAKPSTNTIRIALYLTMEPVLRITSDYADTIARLLDILADLYKSATTGSDSRAWFVVQAYLWAAWQHTVMLQLWCDASTVLKLGYMFERHNTMISREIPSVMPSRETIERSRPEYMCKWAFELLRSDLSSVTQDFRALFETFERQFGERSPRCNLSSPSSSGRGGKRKRVCDGKAPGNCQRFESDDVQLQSAHDFACPSSAGEACTLLTWDEQSYRDIKGAARAIDLDGTDEKYLRYCPLSCENMAVSHVWSHGQGGRPETGFNICLHRRYSMLARSLGCSSYWMDTPCIPTPDDLRDEAIGQINDNFTNSKVTLLVDRDLMEIDIHPLTLEAEEAILATLVVCDWNVRGWTLLEGMRGRMKLHILCKNNHVISLMDVLRDVTAKSTLSLVSPALAIHHYTPTQYQVSGLDMVEPVTTEQATCLLNHRHVTKERDLIVIWSLVCASKKVTKKPEDFWASTVGQPLATGFLVSGTPRLKVHGFSWAPERPNVLPSAQTSDQTENEKQYPAFDGQNSLWGTITPQGFKAEWLACRIRRSKLYQLTSEFTLQSYAGAKDLAYWRVYNVGANERMNAESRVHLRSVIGGLLKKFRWVALLLPALRSRNSSDAVSPPRPFDYQGEAEGSMLVIVASNDGDEWEWQFVHEWDGKYLLPEFTLEELFIV</sequence>